<dbReference type="Proteomes" id="UP000001868">
    <property type="component" value="Chromosome"/>
</dbReference>
<protein>
    <recommendedName>
        <fullName evidence="4">Outer membrane protein beta-barrel domain-containing protein</fullName>
    </recommendedName>
</protein>
<name>B4RF70_PHEZH</name>
<dbReference type="AlphaFoldDB" id="B4RF70"/>
<dbReference type="eggNOG" id="ENOG5031EYZ">
    <property type="taxonomic scope" value="Bacteria"/>
</dbReference>
<evidence type="ECO:0000313" key="2">
    <source>
        <dbReference type="EMBL" id="ACG78640.1"/>
    </source>
</evidence>
<dbReference type="HOGENOM" id="CLU_074587_3_0_5"/>
<dbReference type="SUPFAM" id="SSF56935">
    <property type="entry name" value="Porins"/>
    <property type="match status" value="1"/>
</dbReference>
<keyword evidence="1" id="KW-0732">Signal</keyword>
<dbReference type="Pfam" id="PF09694">
    <property type="entry name" value="Gcw_chp"/>
    <property type="match status" value="1"/>
</dbReference>
<keyword evidence="3" id="KW-1185">Reference proteome</keyword>
<feature type="chain" id="PRO_5002825386" description="Outer membrane protein beta-barrel domain-containing protein" evidence="1">
    <location>
        <begin position="24"/>
        <end position="232"/>
    </location>
</feature>
<evidence type="ECO:0008006" key="4">
    <source>
        <dbReference type="Google" id="ProtNLM"/>
    </source>
</evidence>
<dbReference type="KEGG" id="pzu:PHZ_c2230"/>
<evidence type="ECO:0000256" key="1">
    <source>
        <dbReference type="SAM" id="SignalP"/>
    </source>
</evidence>
<reference evidence="2 3" key="1">
    <citation type="journal article" date="2008" name="BMC Genomics">
        <title>Complete genome of Phenylobacterium zucineum - a novel facultative intracellular bacterium isolated from human erythroleukemia cell line K562.</title>
        <authorList>
            <person name="Luo Y."/>
            <person name="Xu X."/>
            <person name="Ding Z."/>
            <person name="Liu Z."/>
            <person name="Zhang B."/>
            <person name="Yan Z."/>
            <person name="Sun J."/>
            <person name="Hu S."/>
            <person name="Hu X."/>
        </authorList>
    </citation>
    <scope>NUCLEOTIDE SEQUENCE [LARGE SCALE GENOMIC DNA]</scope>
    <source>
        <strain evidence="2 3">HLK1</strain>
    </source>
</reference>
<accession>B4RF70</accession>
<gene>
    <name evidence="2" type="ordered locus">PHZ_c2230</name>
</gene>
<dbReference type="InterPro" id="IPR010239">
    <property type="entry name" value="CHP02001"/>
</dbReference>
<dbReference type="EMBL" id="CP000747">
    <property type="protein sequence ID" value="ACG78640.1"/>
    <property type="molecule type" value="Genomic_DNA"/>
</dbReference>
<dbReference type="STRING" id="450851.PHZ_c2230"/>
<dbReference type="OrthoDB" id="9793561at2"/>
<proteinExistence type="predicted"/>
<sequence length="232" mass="24619">MNKLKVSLLAALGTMAFSGVAHAQDEGPVSLSFNLGAATEYVFRGVSQTDEDPQVFGGVDATLGSIGYAGVWASNVDFGDSTDAEFDLYAGVKPTVGAVTLDIGVIYYGYLDQPSGADYDYWEGKVAASVPAGPATFGAAVYYSPDFTANTGDAWYYEANATFPIPSSRFVVSGAIGHQTIEEASDYTTWNLGVGFSLTDNLGFDVRYFDTDGHEFGKLYDSRVVAGLKLAF</sequence>
<dbReference type="NCBIfam" id="TIGR02001">
    <property type="entry name" value="gcw_chp"/>
    <property type="match status" value="1"/>
</dbReference>
<dbReference type="RefSeq" id="WP_012522781.1">
    <property type="nucleotide sequence ID" value="NC_011144.1"/>
</dbReference>
<feature type="signal peptide" evidence="1">
    <location>
        <begin position="1"/>
        <end position="23"/>
    </location>
</feature>
<organism evidence="2 3">
    <name type="scientific">Phenylobacterium zucineum (strain HLK1)</name>
    <dbReference type="NCBI Taxonomy" id="450851"/>
    <lineage>
        <taxon>Bacteria</taxon>
        <taxon>Pseudomonadati</taxon>
        <taxon>Pseudomonadota</taxon>
        <taxon>Alphaproteobacteria</taxon>
        <taxon>Caulobacterales</taxon>
        <taxon>Caulobacteraceae</taxon>
        <taxon>Phenylobacterium</taxon>
    </lineage>
</organism>
<evidence type="ECO:0000313" key="3">
    <source>
        <dbReference type="Proteomes" id="UP000001868"/>
    </source>
</evidence>